<evidence type="ECO:0000256" key="1">
    <source>
        <dbReference type="SAM" id="MobiDB-lite"/>
    </source>
</evidence>
<protein>
    <submittedName>
        <fullName evidence="3">UPF0716 protein FxsA</fullName>
    </submittedName>
</protein>
<dbReference type="RefSeq" id="WP_089735544.1">
    <property type="nucleotide sequence ID" value="NZ_FNIA01000022.1"/>
</dbReference>
<sequence>MRTLRVIGLLLLIPLLDAILLVAIAAWGFLGPIETVALVVLTGLIGMFLVRAEGRRTIRKIQRKLAEGKPPTDELMDGGLLIAAGAFLLTPGFVTDALGVLLTIPVTRVPIRVVLKKYVVTPYIDKQVDGMATGNVWTYGFPEDEDPFENVGGASGGGGSFGGPGAGSGDVGGGSSDDDDVYDLGDDAYDIEFEEKE</sequence>
<feature type="compositionally biased region" description="Acidic residues" evidence="1">
    <location>
        <begin position="176"/>
        <end position="187"/>
    </location>
</feature>
<evidence type="ECO:0000313" key="3">
    <source>
        <dbReference type="EMBL" id="SDN24651.1"/>
    </source>
</evidence>
<feature type="region of interest" description="Disordered" evidence="1">
    <location>
        <begin position="147"/>
        <end position="187"/>
    </location>
</feature>
<dbReference type="NCBIfam" id="NF008528">
    <property type="entry name" value="PRK11463.1-2"/>
    <property type="match status" value="1"/>
</dbReference>
<dbReference type="STRING" id="996166.SAMN05192554_12247"/>
<organism evidence="3 4">
    <name type="scientific">Haloarchaeobius iranensis</name>
    <dbReference type="NCBI Taxonomy" id="996166"/>
    <lineage>
        <taxon>Archaea</taxon>
        <taxon>Methanobacteriati</taxon>
        <taxon>Methanobacteriota</taxon>
        <taxon>Stenosarchaea group</taxon>
        <taxon>Halobacteria</taxon>
        <taxon>Halobacteriales</taxon>
        <taxon>Halorubellaceae</taxon>
        <taxon>Haloarchaeobius</taxon>
    </lineage>
</organism>
<gene>
    <name evidence="3" type="ORF">SAMN05192554_12247</name>
</gene>
<keyword evidence="4" id="KW-1185">Reference proteome</keyword>
<dbReference type="Pfam" id="PF04186">
    <property type="entry name" value="FxsA"/>
    <property type="match status" value="1"/>
</dbReference>
<feature type="transmembrane region" description="Helical" evidence="2">
    <location>
        <begin position="7"/>
        <end position="30"/>
    </location>
</feature>
<name>A0A1G9ZUN4_9EURY</name>
<proteinExistence type="predicted"/>
<accession>A0A1G9ZUN4</accession>
<dbReference type="OrthoDB" id="136483at2157"/>
<feature type="compositionally biased region" description="Gly residues" evidence="1">
    <location>
        <begin position="153"/>
        <end position="175"/>
    </location>
</feature>
<dbReference type="GO" id="GO:0016020">
    <property type="term" value="C:membrane"/>
    <property type="evidence" value="ECO:0007669"/>
    <property type="project" value="InterPro"/>
</dbReference>
<reference evidence="3 4" key="1">
    <citation type="submission" date="2016-10" db="EMBL/GenBank/DDBJ databases">
        <authorList>
            <person name="de Groot N.N."/>
        </authorList>
    </citation>
    <scope>NUCLEOTIDE SEQUENCE [LARGE SCALE GENOMIC DNA]</scope>
    <source>
        <strain evidence="4">EB21,IBRC-M 10013,KCTC 4048</strain>
    </source>
</reference>
<feature type="transmembrane region" description="Helical" evidence="2">
    <location>
        <begin position="36"/>
        <end position="54"/>
    </location>
</feature>
<dbReference type="EMBL" id="FNIA01000022">
    <property type="protein sequence ID" value="SDN24651.1"/>
    <property type="molecule type" value="Genomic_DNA"/>
</dbReference>
<keyword evidence="2" id="KW-0472">Membrane</keyword>
<dbReference type="Proteomes" id="UP000199370">
    <property type="component" value="Unassembled WGS sequence"/>
</dbReference>
<keyword evidence="2" id="KW-0812">Transmembrane</keyword>
<dbReference type="InterPro" id="IPR007313">
    <property type="entry name" value="FxsA"/>
</dbReference>
<dbReference type="PANTHER" id="PTHR35335">
    <property type="entry name" value="UPF0716 PROTEIN FXSA"/>
    <property type="match status" value="1"/>
</dbReference>
<dbReference type="AlphaFoldDB" id="A0A1G9ZUN4"/>
<evidence type="ECO:0000256" key="2">
    <source>
        <dbReference type="SAM" id="Phobius"/>
    </source>
</evidence>
<dbReference type="PANTHER" id="PTHR35335:SF1">
    <property type="entry name" value="UPF0716 PROTEIN FXSA"/>
    <property type="match status" value="1"/>
</dbReference>
<keyword evidence="2" id="KW-1133">Transmembrane helix</keyword>
<evidence type="ECO:0000313" key="4">
    <source>
        <dbReference type="Proteomes" id="UP000199370"/>
    </source>
</evidence>